<organism evidence="3 4">
    <name type="scientific">Bordetella genomosp. 4</name>
    <dbReference type="NCBI Taxonomy" id="463044"/>
    <lineage>
        <taxon>Bacteria</taxon>
        <taxon>Pseudomonadati</taxon>
        <taxon>Pseudomonadota</taxon>
        <taxon>Betaproteobacteria</taxon>
        <taxon>Burkholderiales</taxon>
        <taxon>Alcaligenaceae</taxon>
        <taxon>Bordetella</taxon>
    </lineage>
</organism>
<protein>
    <submittedName>
        <fullName evidence="3">Exonuclease</fullName>
    </submittedName>
</protein>
<feature type="domain" description="YqaJ viral recombinase" evidence="2">
    <location>
        <begin position="15"/>
        <end position="152"/>
    </location>
</feature>
<dbReference type="GO" id="GO:0004527">
    <property type="term" value="F:exonuclease activity"/>
    <property type="evidence" value="ECO:0007669"/>
    <property type="project" value="UniProtKB-KW"/>
</dbReference>
<reference evidence="3 4" key="1">
    <citation type="submission" date="2017-05" db="EMBL/GenBank/DDBJ databases">
        <title>Complete and WGS of Bordetella genogroups.</title>
        <authorList>
            <person name="Spilker T."/>
            <person name="LiPuma J."/>
        </authorList>
    </citation>
    <scope>NUCLEOTIDE SEQUENCE [LARGE SCALE GENOMIC DNA]</scope>
    <source>
        <strain evidence="3 4">AU9919</strain>
    </source>
</reference>
<dbReference type="AlphaFoldDB" id="A0A261U891"/>
<keyword evidence="1" id="KW-0175">Coiled coil</keyword>
<dbReference type="InterPro" id="IPR019080">
    <property type="entry name" value="YqaJ_viral_recombinase"/>
</dbReference>
<dbReference type="RefSeq" id="WP_094837699.1">
    <property type="nucleotide sequence ID" value="NZ_NEVQ01000012.1"/>
</dbReference>
<evidence type="ECO:0000313" key="4">
    <source>
        <dbReference type="Proteomes" id="UP000216885"/>
    </source>
</evidence>
<dbReference type="PANTHER" id="PTHR46609:SF6">
    <property type="entry name" value="EXONUCLEASE, PHAGE-TYPE_RECB, C-TERMINAL DOMAIN-CONTAINING PROTEIN-RELATED"/>
    <property type="match status" value="1"/>
</dbReference>
<dbReference type="InterPro" id="IPR011604">
    <property type="entry name" value="PDDEXK-like_dom_sf"/>
</dbReference>
<gene>
    <name evidence="3" type="ORF">CAL20_09660</name>
</gene>
<dbReference type="InterPro" id="IPR011335">
    <property type="entry name" value="Restrct_endonuc-II-like"/>
</dbReference>
<name>A0A261U891_9BORD</name>
<keyword evidence="3" id="KW-0540">Nuclease</keyword>
<dbReference type="SUPFAM" id="SSF52980">
    <property type="entry name" value="Restriction endonuclease-like"/>
    <property type="match status" value="1"/>
</dbReference>
<sequence>MDGLIIHHDAQGTPEWLAARRGVITGSRFKDCRDRLKNGSPSKKCLDYAMDVAREREGGEPLQVFANSAMRLGTEQEPYARVVYERKTGHIVDEAGFITTADRLFGVSVDGLVGDDGIIEIKTMVSSDTLFTAFVGGDVSSYVDQCNGAMWLLGRKWVDLVLWVHDLQCMKIIRINRDDDQIEALEADLMEFERMVTRHQNALRDALKEAA</sequence>
<dbReference type="Gene3D" id="3.90.320.10">
    <property type="match status" value="1"/>
</dbReference>
<dbReference type="Proteomes" id="UP000216885">
    <property type="component" value="Unassembled WGS sequence"/>
</dbReference>
<comment type="caution">
    <text evidence="3">The sequence shown here is derived from an EMBL/GenBank/DDBJ whole genome shotgun (WGS) entry which is preliminary data.</text>
</comment>
<dbReference type="CDD" id="cd22343">
    <property type="entry name" value="PDDEXK_lambda_exonuclease-like"/>
    <property type="match status" value="1"/>
</dbReference>
<accession>A0A261U891</accession>
<evidence type="ECO:0000259" key="2">
    <source>
        <dbReference type="Pfam" id="PF09588"/>
    </source>
</evidence>
<keyword evidence="3" id="KW-0269">Exonuclease</keyword>
<keyword evidence="4" id="KW-1185">Reference proteome</keyword>
<keyword evidence="3" id="KW-0378">Hydrolase</keyword>
<evidence type="ECO:0000256" key="1">
    <source>
        <dbReference type="SAM" id="Coils"/>
    </source>
</evidence>
<dbReference type="Pfam" id="PF09588">
    <property type="entry name" value="YqaJ"/>
    <property type="match status" value="1"/>
</dbReference>
<evidence type="ECO:0000313" key="3">
    <source>
        <dbReference type="EMBL" id="OZI57632.1"/>
    </source>
</evidence>
<dbReference type="EMBL" id="NEVQ01000012">
    <property type="protein sequence ID" value="OZI57632.1"/>
    <property type="molecule type" value="Genomic_DNA"/>
</dbReference>
<proteinExistence type="predicted"/>
<dbReference type="PANTHER" id="PTHR46609">
    <property type="entry name" value="EXONUCLEASE, PHAGE-TYPE/RECB, C-TERMINAL DOMAIN-CONTAINING PROTEIN"/>
    <property type="match status" value="1"/>
</dbReference>
<feature type="coiled-coil region" evidence="1">
    <location>
        <begin position="175"/>
        <end position="209"/>
    </location>
</feature>
<dbReference type="InterPro" id="IPR051703">
    <property type="entry name" value="NF-kappa-B_Signaling_Reg"/>
</dbReference>